<dbReference type="GO" id="GO:0003682">
    <property type="term" value="F:chromatin binding"/>
    <property type="evidence" value="ECO:0007669"/>
    <property type="project" value="TreeGrafter"/>
</dbReference>
<dbReference type="PANTHER" id="PTHR19861:SF0">
    <property type="entry name" value="WD REPEAT-CONTAINING PROTEIN 82"/>
    <property type="match status" value="1"/>
</dbReference>
<dbReference type="AlphaFoldDB" id="A0A0G2FXJ6"/>
<evidence type="ECO:0000256" key="2">
    <source>
        <dbReference type="ARBA" id="ARBA00005616"/>
    </source>
</evidence>
<accession>A0A0G2FXJ6</accession>
<evidence type="ECO:0000256" key="1">
    <source>
        <dbReference type="ARBA" id="ARBA00004123"/>
    </source>
</evidence>
<feature type="repeat" description="WD" evidence="6">
    <location>
        <begin position="144"/>
        <end position="179"/>
    </location>
</feature>
<dbReference type="InterPro" id="IPR001680">
    <property type="entry name" value="WD40_rpt"/>
</dbReference>
<proteinExistence type="inferred from homology"/>
<dbReference type="Proteomes" id="UP000034680">
    <property type="component" value="Unassembled WGS sequence"/>
</dbReference>
<reference evidence="8 9" key="2">
    <citation type="submission" date="2015-05" db="EMBL/GenBank/DDBJ databases">
        <authorList>
            <person name="Morales-Cruz A."/>
            <person name="Amrine K.C."/>
            <person name="Cantu D."/>
        </authorList>
    </citation>
    <scope>NUCLEOTIDE SEQUENCE [LARGE SCALE GENOMIC DNA]</scope>
    <source>
        <strain evidence="8">DA912</strain>
    </source>
</reference>
<dbReference type="GO" id="GO:0048188">
    <property type="term" value="C:Set1C/COMPASS complex"/>
    <property type="evidence" value="ECO:0007669"/>
    <property type="project" value="TreeGrafter"/>
</dbReference>
<dbReference type="SMART" id="SM00320">
    <property type="entry name" value="WD40"/>
    <property type="match status" value="4"/>
</dbReference>
<reference evidence="8 9" key="1">
    <citation type="submission" date="2015-05" db="EMBL/GenBank/DDBJ databases">
        <title>Distinctive expansion of gene families associated with plant cell wall degradation and secondary metabolism in the genomes of grapevine trunk pathogens.</title>
        <authorList>
            <person name="Lawrence D.P."/>
            <person name="Travadon R."/>
            <person name="Rolshausen P.E."/>
            <person name="Baumgartner K."/>
        </authorList>
    </citation>
    <scope>NUCLEOTIDE SEQUENCE [LARGE SCALE GENOMIC DNA]</scope>
    <source>
        <strain evidence="8">DA912</strain>
    </source>
</reference>
<gene>
    <name evidence="8" type="ORF">UCDDA912_g01133</name>
</gene>
<sequence>MSATPMDIDAESSPAPAEAPQLNITRTLGTNVSTTSAVSEVIANFRPTKLFKRDESKEGKPPSYILSIDYDDPGELCMTSESDETIQIYNVKEGRHDKTLLSKKYGVKLARFTHASSSIIYASTKQNDAIRYLATHDNSFIRYFEGHEGPVTTLTMHPGADNFISCGRDNTVRLWDMNTKFWTAQINLRTPYLAAYDPSGQVFAVASSSSGSILLYDHRNYVKPFNVFDIVEKCHSVDTHYTMQGWTKLAFSNDGKHILLGANGKGHFLLDAFTCELKAYLRKPDGGTRRAAPGEANLRGPPSENPTNMESSGECCFTPDGRYVLSGSKKDVLVWDVLGTPNEKKVLEPSHILEDKKEAAVLAYNPRFNFFATADQQLEFWLPDPHA</sequence>
<dbReference type="PANTHER" id="PTHR19861">
    <property type="entry name" value="WD40 REPEAT PROTEIN SWD2"/>
    <property type="match status" value="1"/>
</dbReference>
<keyword evidence="3 6" id="KW-0853">WD repeat</keyword>
<evidence type="ECO:0000256" key="3">
    <source>
        <dbReference type="ARBA" id="ARBA00022574"/>
    </source>
</evidence>
<evidence type="ECO:0000256" key="5">
    <source>
        <dbReference type="ARBA" id="ARBA00023242"/>
    </source>
</evidence>
<evidence type="ECO:0000256" key="7">
    <source>
        <dbReference type="SAM" id="MobiDB-lite"/>
    </source>
</evidence>
<evidence type="ECO:0000256" key="6">
    <source>
        <dbReference type="PROSITE-ProRule" id="PRU00221"/>
    </source>
</evidence>
<comment type="caution">
    <text evidence="8">The sequence shown here is derived from an EMBL/GenBank/DDBJ whole genome shotgun (WGS) entry which is preliminary data.</text>
</comment>
<comment type="subcellular location">
    <subcellularLocation>
        <location evidence="1">Nucleus</location>
    </subcellularLocation>
</comment>
<name>A0A0G2FXJ6_9PEZI</name>
<organism evidence="8 9">
    <name type="scientific">Diaporthe ampelina</name>
    <dbReference type="NCBI Taxonomy" id="1214573"/>
    <lineage>
        <taxon>Eukaryota</taxon>
        <taxon>Fungi</taxon>
        <taxon>Dikarya</taxon>
        <taxon>Ascomycota</taxon>
        <taxon>Pezizomycotina</taxon>
        <taxon>Sordariomycetes</taxon>
        <taxon>Sordariomycetidae</taxon>
        <taxon>Diaporthales</taxon>
        <taxon>Diaporthaceae</taxon>
        <taxon>Diaporthe</taxon>
    </lineage>
</organism>
<dbReference type="InterPro" id="IPR036322">
    <property type="entry name" value="WD40_repeat_dom_sf"/>
</dbReference>
<dbReference type="PROSITE" id="PS50082">
    <property type="entry name" value="WD_REPEATS_2"/>
    <property type="match status" value="1"/>
</dbReference>
<dbReference type="SUPFAM" id="SSF50978">
    <property type="entry name" value="WD40 repeat-like"/>
    <property type="match status" value="1"/>
</dbReference>
<dbReference type="GO" id="GO:0016070">
    <property type="term" value="P:RNA metabolic process"/>
    <property type="evidence" value="ECO:0007669"/>
    <property type="project" value="UniProtKB-ARBA"/>
</dbReference>
<keyword evidence="4" id="KW-0677">Repeat</keyword>
<dbReference type="OrthoDB" id="27537at2759"/>
<feature type="compositionally biased region" description="Low complexity" evidence="7">
    <location>
        <begin position="11"/>
        <end position="20"/>
    </location>
</feature>
<dbReference type="InterPro" id="IPR037867">
    <property type="entry name" value="Swd2/WDR82"/>
</dbReference>
<dbReference type="EMBL" id="LCUC01000045">
    <property type="protein sequence ID" value="KKY38872.1"/>
    <property type="molecule type" value="Genomic_DNA"/>
</dbReference>
<feature type="region of interest" description="Disordered" evidence="7">
    <location>
        <begin position="286"/>
        <end position="312"/>
    </location>
</feature>
<dbReference type="Gene3D" id="2.130.10.10">
    <property type="entry name" value="YVTN repeat-like/Quinoprotein amine dehydrogenase"/>
    <property type="match status" value="1"/>
</dbReference>
<evidence type="ECO:0000256" key="4">
    <source>
        <dbReference type="ARBA" id="ARBA00022737"/>
    </source>
</evidence>
<dbReference type="Pfam" id="PF00400">
    <property type="entry name" value="WD40"/>
    <property type="match status" value="2"/>
</dbReference>
<evidence type="ECO:0000313" key="9">
    <source>
        <dbReference type="Proteomes" id="UP000034680"/>
    </source>
</evidence>
<keyword evidence="9" id="KW-1185">Reference proteome</keyword>
<protein>
    <submittedName>
        <fullName evidence="8">Putative wd repeat containing protein 82</fullName>
    </submittedName>
</protein>
<evidence type="ECO:0000313" key="8">
    <source>
        <dbReference type="EMBL" id="KKY38872.1"/>
    </source>
</evidence>
<comment type="similarity">
    <text evidence="2">Belongs to the WD repeat SWD2 family.</text>
</comment>
<dbReference type="InterPro" id="IPR015943">
    <property type="entry name" value="WD40/YVTN_repeat-like_dom_sf"/>
</dbReference>
<feature type="region of interest" description="Disordered" evidence="7">
    <location>
        <begin position="1"/>
        <end position="21"/>
    </location>
</feature>
<dbReference type="PROSITE" id="PS50294">
    <property type="entry name" value="WD_REPEATS_REGION"/>
    <property type="match status" value="1"/>
</dbReference>
<keyword evidence="5" id="KW-0539">Nucleus</keyword>
<dbReference type="STRING" id="1214573.A0A0G2FXJ6"/>